<reference evidence="2 3" key="1">
    <citation type="submission" date="2018-11" db="EMBL/GenBank/DDBJ databases">
        <authorList>
            <person name="Kleinhagauer T."/>
            <person name="Glaeser S.P."/>
            <person name="Spergser J."/>
            <person name="Ruckert C."/>
            <person name="Kaempfer P."/>
            <person name="Busse H.-J."/>
        </authorList>
    </citation>
    <scope>NUCLEOTIDE SEQUENCE [LARGE SCALE GENOMIC DNA]</scope>
    <source>
        <strain evidence="2 3">W8</strain>
    </source>
</reference>
<evidence type="ECO:0000259" key="1">
    <source>
        <dbReference type="Pfam" id="PF00561"/>
    </source>
</evidence>
<dbReference type="EMBL" id="CP033897">
    <property type="protein sequence ID" value="AZA10706.1"/>
    <property type="molecule type" value="Genomic_DNA"/>
</dbReference>
<dbReference type="Pfam" id="PF00561">
    <property type="entry name" value="Abhydrolase_1"/>
    <property type="match status" value="1"/>
</dbReference>
<accession>A0A3G6IYH8</accession>
<keyword evidence="2" id="KW-0378">Hydrolase</keyword>
<dbReference type="PANTHER" id="PTHR43798:SF33">
    <property type="entry name" value="HYDROLASE, PUTATIVE (AFU_ORTHOLOGUE AFUA_2G14860)-RELATED"/>
    <property type="match status" value="1"/>
</dbReference>
<feature type="domain" description="AB hydrolase-1" evidence="1">
    <location>
        <begin position="25"/>
        <end position="130"/>
    </location>
</feature>
<evidence type="ECO:0000313" key="2">
    <source>
        <dbReference type="EMBL" id="AZA10706.1"/>
    </source>
</evidence>
<dbReference type="OrthoDB" id="4410380at2"/>
<gene>
    <name evidence="2" type="primary">rutD</name>
    <name evidence="2" type="ORF">CGERO_01865</name>
</gene>
<dbReference type="InterPro" id="IPR029058">
    <property type="entry name" value="AB_hydrolase_fold"/>
</dbReference>
<dbReference type="GO" id="GO:0016787">
    <property type="term" value="F:hydrolase activity"/>
    <property type="evidence" value="ECO:0007669"/>
    <property type="project" value="UniProtKB-KW"/>
</dbReference>
<dbReference type="AlphaFoldDB" id="A0A3G6IYH8"/>
<dbReference type="PANTHER" id="PTHR43798">
    <property type="entry name" value="MONOACYLGLYCEROL LIPASE"/>
    <property type="match status" value="1"/>
</dbReference>
<dbReference type="SUPFAM" id="SSF53474">
    <property type="entry name" value="alpha/beta-Hydrolases"/>
    <property type="match status" value="1"/>
</dbReference>
<sequence>MALLKWVPPMGMLPPSPAYKPGEVPVLFLHGTLGSPGNFAHPARALANRGRPFFAPKYGEHGTNSLEDSTRELSAYMRSLQGLGVQQLDIVGHSAGGLLGLRLAHMHPTLVRGLVGLGAAFKGVPRSLPLNKVSRPLLSPVVRFVAGQVFVDITEALPASVPEGLELISVYSTADLIVPAASSQLGHTIELKGVRHEELPRQTLPILEALEQITQRYAAEADEP</sequence>
<dbReference type="InterPro" id="IPR050266">
    <property type="entry name" value="AB_hydrolase_sf"/>
</dbReference>
<organism evidence="2 3">
    <name type="scientific">Corynebacterium gerontici</name>
    <dbReference type="NCBI Taxonomy" id="2079234"/>
    <lineage>
        <taxon>Bacteria</taxon>
        <taxon>Bacillati</taxon>
        <taxon>Actinomycetota</taxon>
        <taxon>Actinomycetes</taxon>
        <taxon>Mycobacteriales</taxon>
        <taxon>Corynebacteriaceae</taxon>
        <taxon>Corynebacterium</taxon>
    </lineage>
</organism>
<protein>
    <submittedName>
        <fullName evidence="2">Aminoacrylate hydrolase RutD</fullName>
    </submittedName>
</protein>
<keyword evidence="3" id="KW-1185">Reference proteome</keyword>
<dbReference type="KEGG" id="cgk:CGERO_01865"/>
<dbReference type="Gene3D" id="3.40.50.1820">
    <property type="entry name" value="alpha/beta hydrolase"/>
    <property type="match status" value="1"/>
</dbReference>
<name>A0A3G6IYH8_9CORY</name>
<evidence type="ECO:0000313" key="3">
    <source>
        <dbReference type="Proteomes" id="UP000271587"/>
    </source>
</evidence>
<dbReference type="InterPro" id="IPR000073">
    <property type="entry name" value="AB_hydrolase_1"/>
</dbReference>
<dbReference type="GO" id="GO:0016020">
    <property type="term" value="C:membrane"/>
    <property type="evidence" value="ECO:0007669"/>
    <property type="project" value="TreeGrafter"/>
</dbReference>
<proteinExistence type="predicted"/>
<dbReference type="Proteomes" id="UP000271587">
    <property type="component" value="Chromosome"/>
</dbReference>